<protein>
    <recommendedName>
        <fullName evidence="1">Sialidase domain-containing protein</fullName>
    </recommendedName>
</protein>
<dbReference type="Gene3D" id="2.120.10.10">
    <property type="match status" value="1"/>
</dbReference>
<evidence type="ECO:0000313" key="2">
    <source>
        <dbReference type="EMBL" id="ADI19360.1"/>
    </source>
</evidence>
<dbReference type="SUPFAM" id="SSF50939">
    <property type="entry name" value="Sialidases"/>
    <property type="match status" value="1"/>
</dbReference>
<dbReference type="PANTHER" id="PTHR43752:SF2">
    <property type="entry name" value="BNR_ASP-BOX REPEAT FAMILY PROTEIN"/>
    <property type="match status" value="1"/>
</dbReference>
<sequence length="341" mass="37905">MQQPIDILNRVVIASGDEPRSRALAGIQLLPNGELLVAYRHASTHPFGVDPIIDDGVVMTVRSTDSGRTWEEPRAVCALPGWDCGGGRSMVQTPSGELIMFIMKARRANLKTKESYIYPIKSSNNGQTWGDFGAELVLYKNGWTEPNSTGHVLVTSDGRWMIPAYGAETHDGVTYPIVSFSSDEGKTWNDRIIVCRSSPDVTFYEPAIIRLRDGRFLAIIRTMAPPYTSYQSYSENEGGIWTVPNPVTFQGQCPYLKELRSGAILCVYRDMALDHHGVSASITYDAGATWTYAGRLYDGTDWNCGYPSLVRLPNDKLLCVYYTCYEKANSEIHGVFLADRS</sequence>
<dbReference type="CDD" id="cd15482">
    <property type="entry name" value="Sialidase_non-viral"/>
    <property type="match status" value="1"/>
</dbReference>
<organism evidence="2">
    <name type="scientific">uncultured Chloroflexi bacterium HF0500_03M05</name>
    <dbReference type="NCBI Taxonomy" id="710737"/>
    <lineage>
        <taxon>Bacteria</taxon>
        <taxon>Bacillati</taxon>
        <taxon>Chloroflexota</taxon>
        <taxon>environmental samples</taxon>
    </lineage>
</organism>
<name>E0XY69_9CHLR</name>
<dbReference type="InterPro" id="IPR036278">
    <property type="entry name" value="Sialidase_sf"/>
</dbReference>
<dbReference type="AlphaFoldDB" id="E0XY69"/>
<feature type="domain" description="Sialidase" evidence="1">
    <location>
        <begin position="91"/>
        <end position="314"/>
    </location>
</feature>
<evidence type="ECO:0000259" key="1">
    <source>
        <dbReference type="Pfam" id="PF13088"/>
    </source>
</evidence>
<dbReference type="EMBL" id="GU474918">
    <property type="protein sequence ID" value="ADI19360.1"/>
    <property type="molecule type" value="Genomic_DNA"/>
</dbReference>
<dbReference type="PANTHER" id="PTHR43752">
    <property type="entry name" value="BNR/ASP-BOX REPEAT FAMILY PROTEIN"/>
    <property type="match status" value="1"/>
</dbReference>
<accession>E0XY69</accession>
<reference evidence="2" key="1">
    <citation type="journal article" date="2011" name="Environ. Microbiol.">
        <title>Time-series analyses of Monterey Bay coastal microbial picoplankton using a 'genome proxy' microarray.</title>
        <authorList>
            <person name="Rich V.I."/>
            <person name="Pham V.D."/>
            <person name="Eppley J."/>
            <person name="Shi Y."/>
            <person name="DeLong E.F."/>
        </authorList>
    </citation>
    <scope>NUCLEOTIDE SEQUENCE</scope>
</reference>
<dbReference type="InterPro" id="IPR011040">
    <property type="entry name" value="Sialidase"/>
</dbReference>
<dbReference type="Pfam" id="PF13088">
    <property type="entry name" value="BNR_2"/>
    <property type="match status" value="1"/>
</dbReference>
<proteinExistence type="predicted"/>